<evidence type="ECO:0000256" key="2">
    <source>
        <dbReference type="ARBA" id="ARBA00022723"/>
    </source>
</evidence>
<evidence type="ECO:0000256" key="1">
    <source>
        <dbReference type="ARBA" id="ARBA00001968"/>
    </source>
</evidence>
<dbReference type="InterPro" id="IPR027806">
    <property type="entry name" value="HARBI1_dom"/>
</dbReference>
<dbReference type="EMBL" id="JAGXEW010000003">
    <property type="protein sequence ID" value="KAK1173624.1"/>
    <property type="molecule type" value="Genomic_DNA"/>
</dbReference>
<proteinExistence type="predicted"/>
<feature type="domain" description="DDE Tnp4" evidence="3">
    <location>
        <begin position="4"/>
        <end position="56"/>
    </location>
</feature>
<keyword evidence="2" id="KW-0479">Metal-binding</keyword>
<evidence type="ECO:0000313" key="4">
    <source>
        <dbReference type="EMBL" id="KAK1173624.1"/>
    </source>
</evidence>
<gene>
    <name evidence="4" type="ORF">AOXY_G3784</name>
</gene>
<organism evidence="4 5">
    <name type="scientific">Acipenser oxyrinchus oxyrinchus</name>
    <dbReference type="NCBI Taxonomy" id="40147"/>
    <lineage>
        <taxon>Eukaryota</taxon>
        <taxon>Metazoa</taxon>
        <taxon>Chordata</taxon>
        <taxon>Craniata</taxon>
        <taxon>Vertebrata</taxon>
        <taxon>Euteleostomi</taxon>
        <taxon>Actinopterygii</taxon>
        <taxon>Chondrostei</taxon>
        <taxon>Acipenseriformes</taxon>
        <taxon>Acipenseridae</taxon>
        <taxon>Acipenser</taxon>
    </lineage>
</organism>
<name>A0AAD8LTJ9_ACIOX</name>
<evidence type="ECO:0000313" key="5">
    <source>
        <dbReference type="Proteomes" id="UP001230051"/>
    </source>
</evidence>
<accession>A0AAD8LTJ9</accession>
<protein>
    <submittedName>
        <fullName evidence="4">Nuclease HARBI1</fullName>
    </submittedName>
</protein>
<dbReference type="Proteomes" id="UP001230051">
    <property type="component" value="Unassembled WGS sequence"/>
</dbReference>
<keyword evidence="5" id="KW-1185">Reference proteome</keyword>
<dbReference type="GO" id="GO:0046872">
    <property type="term" value="F:metal ion binding"/>
    <property type="evidence" value="ECO:0007669"/>
    <property type="project" value="UniProtKB-KW"/>
</dbReference>
<reference evidence="4" key="1">
    <citation type="submission" date="2022-02" db="EMBL/GenBank/DDBJ databases">
        <title>Atlantic sturgeon de novo genome assembly.</title>
        <authorList>
            <person name="Stock M."/>
            <person name="Klopp C."/>
            <person name="Guiguen Y."/>
            <person name="Cabau C."/>
            <person name="Parinello H."/>
            <person name="Santidrian Yebra-Pimentel E."/>
            <person name="Kuhl H."/>
            <person name="Dirks R.P."/>
            <person name="Guessner J."/>
            <person name="Wuertz S."/>
            <person name="Du K."/>
            <person name="Schartl M."/>
        </authorList>
    </citation>
    <scope>NUCLEOTIDE SEQUENCE</scope>
    <source>
        <strain evidence="4">STURGEONOMICS-FGT-2020</strain>
        <tissue evidence="4">Whole blood</tissue>
    </source>
</reference>
<comment type="caution">
    <text evidence="4">The sequence shown here is derived from an EMBL/GenBank/DDBJ whole genome shotgun (WGS) entry which is preliminary data.</text>
</comment>
<dbReference type="Pfam" id="PF13359">
    <property type="entry name" value="DDE_Tnp_4"/>
    <property type="match status" value="1"/>
</dbReference>
<comment type="cofactor">
    <cofactor evidence="1">
        <name>a divalent metal cation</name>
        <dbReference type="ChEBI" id="CHEBI:60240"/>
    </cofactor>
</comment>
<evidence type="ECO:0000259" key="3">
    <source>
        <dbReference type="Pfam" id="PF13359"/>
    </source>
</evidence>
<sequence length="78" mass="8643">MYVLDTVIRFPGRTHDRFIWANSNISEQFASGEISGGWLLGGSGYPLQPCYALPTELRNTTIQLPRKEDASSKDPLAS</sequence>
<dbReference type="AlphaFoldDB" id="A0AAD8LTJ9"/>